<dbReference type="InterPro" id="IPR020561">
    <property type="entry name" value="PRibGlycinamid_synth_ATP-grasp"/>
</dbReference>
<evidence type="ECO:0000256" key="10">
    <source>
        <dbReference type="ARBA" id="ARBA00023211"/>
    </source>
</evidence>
<dbReference type="Pfam" id="PF02843">
    <property type="entry name" value="GARS_C"/>
    <property type="match status" value="1"/>
</dbReference>
<dbReference type="Pfam" id="PF01071">
    <property type="entry name" value="GARS_A"/>
    <property type="match status" value="1"/>
</dbReference>
<keyword evidence="9 15" id="KW-0067">ATP-binding</keyword>
<dbReference type="Gene3D" id="3.30.470.20">
    <property type="entry name" value="ATP-grasp fold, B domain"/>
    <property type="match status" value="1"/>
</dbReference>
<dbReference type="FunFam" id="3.40.50.20:FF:000006">
    <property type="entry name" value="Phosphoribosylamine--glycine ligase, chloroplastic"/>
    <property type="match status" value="1"/>
</dbReference>
<evidence type="ECO:0000256" key="12">
    <source>
        <dbReference type="ARBA" id="ARBA00042242"/>
    </source>
</evidence>
<evidence type="ECO:0000256" key="4">
    <source>
        <dbReference type="ARBA" id="ARBA00013255"/>
    </source>
</evidence>
<keyword evidence="10" id="KW-0464">Manganese</keyword>
<evidence type="ECO:0000259" key="16">
    <source>
        <dbReference type="PROSITE" id="PS50975"/>
    </source>
</evidence>
<dbReference type="PROSITE" id="PS00184">
    <property type="entry name" value="GARS"/>
    <property type="match status" value="1"/>
</dbReference>
<dbReference type="HAMAP" id="MF_00138">
    <property type="entry name" value="GARS"/>
    <property type="match status" value="1"/>
</dbReference>
<evidence type="ECO:0000256" key="2">
    <source>
        <dbReference type="ARBA" id="ARBA00001946"/>
    </source>
</evidence>
<dbReference type="InterPro" id="IPR011054">
    <property type="entry name" value="Rudment_hybrid_motif"/>
</dbReference>
<dbReference type="InterPro" id="IPR011761">
    <property type="entry name" value="ATP-grasp"/>
</dbReference>
<evidence type="ECO:0000313" key="18">
    <source>
        <dbReference type="Proteomes" id="UP000196365"/>
    </source>
</evidence>
<keyword evidence="6" id="KW-0479">Metal-binding</keyword>
<dbReference type="NCBIfam" id="TIGR00877">
    <property type="entry name" value="purD"/>
    <property type="match status" value="1"/>
</dbReference>
<dbReference type="InterPro" id="IPR000115">
    <property type="entry name" value="PRibGlycinamide_synth"/>
</dbReference>
<proteinExistence type="inferred from homology"/>
<comment type="similarity">
    <text evidence="11 14">Belongs to the GARS family.</text>
</comment>
<evidence type="ECO:0000256" key="14">
    <source>
        <dbReference type="HAMAP-Rule" id="MF_00138"/>
    </source>
</evidence>
<evidence type="ECO:0000256" key="8">
    <source>
        <dbReference type="ARBA" id="ARBA00022755"/>
    </source>
</evidence>
<dbReference type="AlphaFoldDB" id="A0A1T4NCU9"/>
<dbReference type="FunFam" id="3.90.600.10:FF:000001">
    <property type="entry name" value="Trifunctional purine biosynthetic protein adenosine-3"/>
    <property type="match status" value="1"/>
</dbReference>
<evidence type="ECO:0000256" key="9">
    <source>
        <dbReference type="ARBA" id="ARBA00022840"/>
    </source>
</evidence>
<dbReference type="PANTHER" id="PTHR43472">
    <property type="entry name" value="PHOSPHORIBOSYLAMINE--GLYCINE LIGASE"/>
    <property type="match status" value="1"/>
</dbReference>
<dbReference type="SMART" id="SM01210">
    <property type="entry name" value="GARS_C"/>
    <property type="match status" value="1"/>
</dbReference>
<dbReference type="Gene3D" id="3.40.50.20">
    <property type="match status" value="1"/>
</dbReference>
<evidence type="ECO:0000256" key="3">
    <source>
        <dbReference type="ARBA" id="ARBA00005174"/>
    </source>
</evidence>
<keyword evidence="18" id="KW-1185">Reference proteome</keyword>
<evidence type="ECO:0000313" key="17">
    <source>
        <dbReference type="EMBL" id="SJZ76943.1"/>
    </source>
</evidence>
<dbReference type="UniPathway" id="UPA00074">
    <property type="reaction ID" value="UER00125"/>
</dbReference>
<dbReference type="InterPro" id="IPR020559">
    <property type="entry name" value="PRibGlycinamide_synth_CS"/>
</dbReference>
<reference evidence="17 18" key="1">
    <citation type="submission" date="2017-02" db="EMBL/GenBank/DDBJ databases">
        <authorList>
            <person name="Peterson S.W."/>
        </authorList>
    </citation>
    <scope>NUCLEOTIDE SEQUENCE [LARGE SCALE GENOMIC DNA]</scope>
    <source>
        <strain evidence="17 18">DSM 15102</strain>
    </source>
</reference>
<dbReference type="InterPro" id="IPR016185">
    <property type="entry name" value="PreATP-grasp_dom_sf"/>
</dbReference>
<dbReference type="InterPro" id="IPR020560">
    <property type="entry name" value="PRibGlycinamide_synth_C-dom"/>
</dbReference>
<evidence type="ECO:0000256" key="13">
    <source>
        <dbReference type="ARBA" id="ARBA00042864"/>
    </source>
</evidence>
<gene>
    <name evidence="14" type="primary">purD</name>
    <name evidence="17" type="ORF">SAMN02745973_01641</name>
</gene>
<dbReference type="InterPro" id="IPR020562">
    <property type="entry name" value="PRibGlycinamide_synth_N"/>
</dbReference>
<dbReference type="RefSeq" id="WP_087679040.1">
    <property type="nucleotide sequence ID" value="NZ_FUWV01000010.1"/>
</dbReference>
<dbReference type="GO" id="GO:0009113">
    <property type="term" value="P:purine nucleobase biosynthetic process"/>
    <property type="evidence" value="ECO:0007669"/>
    <property type="project" value="InterPro"/>
</dbReference>
<dbReference type="SUPFAM" id="SSF51246">
    <property type="entry name" value="Rudiment single hybrid motif"/>
    <property type="match status" value="1"/>
</dbReference>
<dbReference type="Proteomes" id="UP000196365">
    <property type="component" value="Unassembled WGS sequence"/>
</dbReference>
<evidence type="ECO:0000256" key="5">
    <source>
        <dbReference type="ARBA" id="ARBA00022598"/>
    </source>
</evidence>
<evidence type="ECO:0000256" key="11">
    <source>
        <dbReference type="ARBA" id="ARBA00038345"/>
    </source>
</evidence>
<dbReference type="EC" id="6.3.4.13" evidence="4 14"/>
<keyword evidence="5 14" id="KW-0436">Ligase</keyword>
<comment type="cofactor">
    <cofactor evidence="2">
        <name>Mg(2+)</name>
        <dbReference type="ChEBI" id="CHEBI:18420"/>
    </cofactor>
</comment>
<protein>
    <recommendedName>
        <fullName evidence="4 14">Phosphoribosylamine--glycine ligase</fullName>
        <ecNumber evidence="4 14">6.3.4.13</ecNumber>
    </recommendedName>
    <alternativeName>
        <fullName evidence="14">GARS</fullName>
    </alternativeName>
    <alternativeName>
        <fullName evidence="12 14">Glycinamide ribonucleotide synthetase</fullName>
    </alternativeName>
    <alternativeName>
        <fullName evidence="13 14">Phosphoribosylglycinamide synthetase</fullName>
    </alternativeName>
</protein>
<comment type="catalytic activity">
    <reaction evidence="14">
        <text>5-phospho-beta-D-ribosylamine + glycine + ATP = N(1)-(5-phospho-beta-D-ribosyl)glycinamide + ADP + phosphate + H(+)</text>
        <dbReference type="Rhea" id="RHEA:17453"/>
        <dbReference type="ChEBI" id="CHEBI:15378"/>
        <dbReference type="ChEBI" id="CHEBI:30616"/>
        <dbReference type="ChEBI" id="CHEBI:43474"/>
        <dbReference type="ChEBI" id="CHEBI:57305"/>
        <dbReference type="ChEBI" id="CHEBI:58681"/>
        <dbReference type="ChEBI" id="CHEBI:143788"/>
        <dbReference type="ChEBI" id="CHEBI:456216"/>
        <dbReference type="EC" id="6.3.4.13"/>
    </reaction>
</comment>
<keyword evidence="8 14" id="KW-0658">Purine biosynthesis</keyword>
<dbReference type="SUPFAM" id="SSF56059">
    <property type="entry name" value="Glutathione synthetase ATP-binding domain-like"/>
    <property type="match status" value="1"/>
</dbReference>
<keyword evidence="7 15" id="KW-0547">Nucleotide-binding</keyword>
<evidence type="ECO:0000256" key="7">
    <source>
        <dbReference type="ARBA" id="ARBA00022741"/>
    </source>
</evidence>
<dbReference type="GO" id="GO:0006189">
    <property type="term" value="P:'de novo' IMP biosynthetic process"/>
    <property type="evidence" value="ECO:0007669"/>
    <property type="project" value="UniProtKB-UniRule"/>
</dbReference>
<accession>A0A1T4NCU9</accession>
<comment type="cofactor">
    <cofactor evidence="1">
        <name>Mn(2+)</name>
        <dbReference type="ChEBI" id="CHEBI:29035"/>
    </cofactor>
</comment>
<sequence>MKLLVIGSGGREHAIVWKLLQSSQIEKIYCIPGNGGIENLAECISGEVEDIDFLVSFAKKNKIDLTIVGPELPLTLGIVDAFQKEGLKIFGPTEKAACLEGSKSYAKAFMKKYHIPTAEYIDTQDMQQALNSLNKFSYPLVIKADGLAAGKGVVIVHNEIEARDVITEMMEDEIFGKAGKKVVIEEFLEGKEISLLVFLHQKGFVPMITAQDYKRALDQDKGLNTGGMGAISPSPIYNNQMRKRILEEILFPTFKGIQKENLEYRGVLYFGLMITRQGPKVLEYNVRFGDPETQVILPRLESDLVDIMEKVIEDRLEEGDLQWKEEKALTVVLTSGGYPESYEKGKLITGLDDKGEKMIFHSGTIKKDGKYYTNGGRVLSITHLGNTLEEAAGKVYQEISKIHFDNMYYRKDIGKFS</sequence>
<dbReference type="SMART" id="SM01209">
    <property type="entry name" value="GARS_A"/>
    <property type="match status" value="1"/>
</dbReference>
<dbReference type="Gene3D" id="3.30.1490.20">
    <property type="entry name" value="ATP-grasp fold, A domain"/>
    <property type="match status" value="1"/>
</dbReference>
<dbReference type="PROSITE" id="PS50975">
    <property type="entry name" value="ATP_GRASP"/>
    <property type="match status" value="1"/>
</dbReference>
<dbReference type="GO" id="GO:0005524">
    <property type="term" value="F:ATP binding"/>
    <property type="evidence" value="ECO:0007669"/>
    <property type="project" value="UniProtKB-UniRule"/>
</dbReference>
<dbReference type="Pfam" id="PF02844">
    <property type="entry name" value="GARS_N"/>
    <property type="match status" value="1"/>
</dbReference>
<evidence type="ECO:0000256" key="1">
    <source>
        <dbReference type="ARBA" id="ARBA00001936"/>
    </source>
</evidence>
<dbReference type="GO" id="GO:0004637">
    <property type="term" value="F:phosphoribosylamine-glycine ligase activity"/>
    <property type="evidence" value="ECO:0007669"/>
    <property type="project" value="UniProtKB-UniRule"/>
</dbReference>
<dbReference type="GO" id="GO:0046872">
    <property type="term" value="F:metal ion binding"/>
    <property type="evidence" value="ECO:0007669"/>
    <property type="project" value="UniProtKB-KW"/>
</dbReference>
<evidence type="ECO:0000256" key="15">
    <source>
        <dbReference type="PROSITE-ProRule" id="PRU00409"/>
    </source>
</evidence>
<dbReference type="PANTHER" id="PTHR43472:SF1">
    <property type="entry name" value="PHOSPHORIBOSYLAMINE--GLYCINE LIGASE, CHLOROPLASTIC"/>
    <property type="match status" value="1"/>
</dbReference>
<feature type="domain" description="ATP-grasp" evidence="16">
    <location>
        <begin position="107"/>
        <end position="313"/>
    </location>
</feature>
<dbReference type="EMBL" id="FUWV01000010">
    <property type="protein sequence ID" value="SJZ76943.1"/>
    <property type="molecule type" value="Genomic_DNA"/>
</dbReference>
<dbReference type="InterPro" id="IPR013815">
    <property type="entry name" value="ATP_grasp_subdomain_1"/>
</dbReference>
<name>A0A1T4NCU9_9FIRM</name>
<organism evidence="17 18">
    <name type="scientific">Garciella nitratireducens DSM 15102</name>
    <dbReference type="NCBI Taxonomy" id="1121911"/>
    <lineage>
        <taxon>Bacteria</taxon>
        <taxon>Bacillati</taxon>
        <taxon>Bacillota</taxon>
        <taxon>Clostridia</taxon>
        <taxon>Eubacteriales</taxon>
        <taxon>Eubacteriaceae</taxon>
        <taxon>Garciella</taxon>
    </lineage>
</organism>
<evidence type="ECO:0000256" key="6">
    <source>
        <dbReference type="ARBA" id="ARBA00022723"/>
    </source>
</evidence>
<dbReference type="Gene3D" id="3.90.600.10">
    <property type="entry name" value="Phosphoribosylglycinamide synthetase, C-terminal domain"/>
    <property type="match status" value="1"/>
</dbReference>
<dbReference type="OrthoDB" id="9807240at2"/>
<dbReference type="InterPro" id="IPR037123">
    <property type="entry name" value="PRibGlycinamide_synth_C_sf"/>
</dbReference>
<comment type="pathway">
    <text evidence="3 14">Purine metabolism; IMP biosynthesis via de novo pathway; N(1)-(5-phospho-D-ribosyl)glycinamide from 5-phospho-alpha-D-ribose 1-diphosphate: step 2/2.</text>
</comment>
<dbReference type="SUPFAM" id="SSF52440">
    <property type="entry name" value="PreATP-grasp domain"/>
    <property type="match status" value="1"/>
</dbReference>